<comment type="subcellular location">
    <subcellularLocation>
        <location evidence="1">Cell membrane</location>
        <topology evidence="1">Multi-pass membrane protein</topology>
    </subcellularLocation>
</comment>
<keyword evidence="4 6" id="KW-1133">Transmembrane helix</keyword>
<proteinExistence type="predicted"/>
<evidence type="ECO:0000256" key="4">
    <source>
        <dbReference type="ARBA" id="ARBA00022989"/>
    </source>
</evidence>
<gene>
    <name evidence="7" type="ORF">DFR52_104430</name>
</gene>
<feature type="transmembrane region" description="Helical" evidence="6">
    <location>
        <begin position="151"/>
        <end position="176"/>
    </location>
</feature>
<sequence>METRMSPETFLSLIVFAFVTSVTPGPNNMMLFASGVNFGFRRTIPHMVGIGVGFFALLLGVGFGLGALLETVPEVYLALKLLGGAYLLFIAWKIGSARVMPEGRAGARPMTLIAAAAFQWVNPKAWVMAVTAMAVYIDATELAPGAHTRGVLLVATAFALTNFPSVSTWAGFGSVLRSWLADPVRLKWFNIVMAVLLVLSLWPMLR</sequence>
<dbReference type="EMBL" id="QGTR01000004">
    <property type="protein sequence ID" value="PWV99138.1"/>
    <property type="molecule type" value="Genomic_DNA"/>
</dbReference>
<dbReference type="GO" id="GO:0005886">
    <property type="term" value="C:plasma membrane"/>
    <property type="evidence" value="ECO:0007669"/>
    <property type="project" value="UniProtKB-SubCell"/>
</dbReference>
<keyword evidence="3 6" id="KW-0812">Transmembrane</keyword>
<evidence type="ECO:0000313" key="8">
    <source>
        <dbReference type="Proteomes" id="UP000246352"/>
    </source>
</evidence>
<keyword evidence="8" id="KW-1185">Reference proteome</keyword>
<feature type="transmembrane region" description="Helical" evidence="6">
    <location>
        <begin position="75"/>
        <end position="92"/>
    </location>
</feature>
<dbReference type="PANTHER" id="PTHR30086:SF20">
    <property type="entry name" value="ARGININE EXPORTER PROTEIN ARGO-RELATED"/>
    <property type="match status" value="1"/>
</dbReference>
<accession>A0A317PI83</accession>
<keyword evidence="2" id="KW-1003">Cell membrane</keyword>
<feature type="transmembrane region" description="Helical" evidence="6">
    <location>
        <begin position="188"/>
        <end position="205"/>
    </location>
</feature>
<protein>
    <submittedName>
        <fullName evidence="7">Threonine/homoserine/homoserine lactone efflux protein</fullName>
    </submittedName>
</protein>
<dbReference type="GO" id="GO:0033228">
    <property type="term" value="P:cysteine export across plasma membrane"/>
    <property type="evidence" value="ECO:0007669"/>
    <property type="project" value="TreeGrafter"/>
</dbReference>
<feature type="transmembrane region" description="Helical" evidence="6">
    <location>
        <begin position="112"/>
        <end position="139"/>
    </location>
</feature>
<evidence type="ECO:0000256" key="5">
    <source>
        <dbReference type="ARBA" id="ARBA00023136"/>
    </source>
</evidence>
<evidence type="ECO:0000313" key="7">
    <source>
        <dbReference type="EMBL" id="PWV99138.1"/>
    </source>
</evidence>
<keyword evidence="5 6" id="KW-0472">Membrane</keyword>
<dbReference type="Proteomes" id="UP000246352">
    <property type="component" value="Unassembled WGS sequence"/>
</dbReference>
<evidence type="ECO:0000256" key="6">
    <source>
        <dbReference type="SAM" id="Phobius"/>
    </source>
</evidence>
<dbReference type="PANTHER" id="PTHR30086">
    <property type="entry name" value="ARGININE EXPORTER PROTEIN ARGO"/>
    <property type="match status" value="1"/>
</dbReference>
<feature type="transmembrane region" description="Helical" evidence="6">
    <location>
        <begin position="48"/>
        <end position="68"/>
    </location>
</feature>
<dbReference type="Pfam" id="PF01810">
    <property type="entry name" value="LysE"/>
    <property type="match status" value="1"/>
</dbReference>
<evidence type="ECO:0000256" key="3">
    <source>
        <dbReference type="ARBA" id="ARBA00022692"/>
    </source>
</evidence>
<dbReference type="GO" id="GO:0015171">
    <property type="term" value="F:amino acid transmembrane transporter activity"/>
    <property type="evidence" value="ECO:0007669"/>
    <property type="project" value="TreeGrafter"/>
</dbReference>
<dbReference type="AlphaFoldDB" id="A0A317PI83"/>
<organism evidence="7 8">
    <name type="scientific">Hoeflea marina</name>
    <dbReference type="NCBI Taxonomy" id="274592"/>
    <lineage>
        <taxon>Bacteria</taxon>
        <taxon>Pseudomonadati</taxon>
        <taxon>Pseudomonadota</taxon>
        <taxon>Alphaproteobacteria</taxon>
        <taxon>Hyphomicrobiales</taxon>
        <taxon>Rhizobiaceae</taxon>
        <taxon>Hoeflea</taxon>
    </lineage>
</organism>
<evidence type="ECO:0000256" key="2">
    <source>
        <dbReference type="ARBA" id="ARBA00022475"/>
    </source>
</evidence>
<name>A0A317PI83_9HYPH</name>
<dbReference type="InterPro" id="IPR001123">
    <property type="entry name" value="LeuE-type"/>
</dbReference>
<comment type="caution">
    <text evidence="7">The sequence shown here is derived from an EMBL/GenBank/DDBJ whole genome shotgun (WGS) entry which is preliminary data.</text>
</comment>
<evidence type="ECO:0000256" key="1">
    <source>
        <dbReference type="ARBA" id="ARBA00004651"/>
    </source>
</evidence>
<reference evidence="7 8" key="1">
    <citation type="submission" date="2018-05" db="EMBL/GenBank/DDBJ databases">
        <title>Genomic Encyclopedia of Type Strains, Phase IV (KMG-IV): sequencing the most valuable type-strain genomes for metagenomic binning, comparative biology and taxonomic classification.</title>
        <authorList>
            <person name="Goeker M."/>
        </authorList>
    </citation>
    <scope>NUCLEOTIDE SEQUENCE [LARGE SCALE GENOMIC DNA]</scope>
    <source>
        <strain evidence="7 8">DSM 16791</strain>
    </source>
</reference>